<dbReference type="Pfam" id="PF10520">
    <property type="entry name" value="Lipid_desat"/>
    <property type="match status" value="1"/>
</dbReference>
<evidence type="ECO:0000313" key="8">
    <source>
        <dbReference type="EMBL" id="EPS68241.1"/>
    </source>
</evidence>
<name>S8CTN0_9LAMI</name>
<comment type="caution">
    <text evidence="8">The sequence shown here is derived from an EMBL/GenBank/DDBJ whole genome shotgun (WGS) entry which is preliminary data.</text>
</comment>
<comment type="similarity">
    <text evidence="2">Belongs to the fatty acid desaturase CarF family.</text>
</comment>
<protein>
    <recommendedName>
        <fullName evidence="7">Lipid desaturase domain-containing protein</fullName>
    </recommendedName>
</protein>
<dbReference type="EMBL" id="AUSU01002702">
    <property type="protein sequence ID" value="EPS68241.1"/>
    <property type="molecule type" value="Genomic_DNA"/>
</dbReference>
<keyword evidence="5 6" id="KW-0472">Membrane</keyword>
<dbReference type="GO" id="GO:0006631">
    <property type="term" value="P:fatty acid metabolic process"/>
    <property type="evidence" value="ECO:0007669"/>
    <property type="project" value="UniProtKB-UniPathway"/>
</dbReference>
<reference evidence="8 9" key="1">
    <citation type="journal article" date="2013" name="BMC Genomics">
        <title>The miniature genome of a carnivorous plant Genlisea aurea contains a low number of genes and short non-coding sequences.</title>
        <authorList>
            <person name="Leushkin E.V."/>
            <person name="Sutormin R.A."/>
            <person name="Nabieva E.R."/>
            <person name="Penin A.A."/>
            <person name="Kondrashov A.S."/>
            <person name="Logacheva M.D."/>
        </authorList>
    </citation>
    <scope>NUCLEOTIDE SEQUENCE [LARGE SCALE GENOMIC DNA]</scope>
</reference>
<evidence type="ECO:0000256" key="3">
    <source>
        <dbReference type="ARBA" id="ARBA00022692"/>
    </source>
</evidence>
<keyword evidence="4 6" id="KW-1133">Transmembrane helix</keyword>
<comment type="subcellular location">
    <subcellularLocation>
        <location evidence="1">Membrane</location>
        <topology evidence="1">Multi-pass membrane protein</topology>
    </subcellularLocation>
</comment>
<feature type="transmembrane region" description="Helical" evidence="6">
    <location>
        <begin position="43"/>
        <end position="64"/>
    </location>
</feature>
<sequence>KATWLDRAWLVAGSASLLITFAKVLCVIFAGSSPENPLLWPKLTAAAVIGYLLADLCSGIYHWAVDNYGGAATPIFGPQIESFRAHHQRPSEITKVETAGILSILAAAITVAMIPVNVFLNDAVLLAFFLSFGGCGMFSLKFHAWAHTPRRRLPPLVAALQDAGVLLSPSHHAAHHRPPYRGYFCTVNGVSDWVLDKGNILAAAEVAIFRSAGVRPRSWEEPGQGW</sequence>
<keyword evidence="9" id="KW-1185">Reference proteome</keyword>
<evidence type="ECO:0000256" key="4">
    <source>
        <dbReference type="ARBA" id="ARBA00022989"/>
    </source>
</evidence>
<feature type="transmembrane region" description="Helical" evidence="6">
    <location>
        <begin position="9"/>
        <end position="31"/>
    </location>
</feature>
<dbReference type="PANTHER" id="PTHR48140">
    <property type="entry name" value="FATTY ACID DESATURASE 4, CHLOROPLASTIC-RELATED"/>
    <property type="match status" value="1"/>
</dbReference>
<dbReference type="OrthoDB" id="5103at2759"/>
<dbReference type="Proteomes" id="UP000015453">
    <property type="component" value="Unassembled WGS sequence"/>
</dbReference>
<dbReference type="UniPathway" id="UPA00199"/>
<evidence type="ECO:0000313" key="9">
    <source>
        <dbReference type="Proteomes" id="UP000015453"/>
    </source>
</evidence>
<dbReference type="AlphaFoldDB" id="S8CTN0"/>
<feature type="transmembrane region" description="Helical" evidence="6">
    <location>
        <begin position="124"/>
        <end position="142"/>
    </location>
</feature>
<dbReference type="PANTHER" id="PTHR48140:SF1">
    <property type="entry name" value="FATTY ACID DESATURASE 4, CHLOROPLASTIC-RELATED"/>
    <property type="match status" value="1"/>
</dbReference>
<evidence type="ECO:0000256" key="2">
    <source>
        <dbReference type="ARBA" id="ARBA00007620"/>
    </source>
</evidence>
<feature type="non-terminal residue" evidence="8">
    <location>
        <position position="1"/>
    </location>
</feature>
<organism evidence="8 9">
    <name type="scientific">Genlisea aurea</name>
    <dbReference type="NCBI Taxonomy" id="192259"/>
    <lineage>
        <taxon>Eukaryota</taxon>
        <taxon>Viridiplantae</taxon>
        <taxon>Streptophyta</taxon>
        <taxon>Embryophyta</taxon>
        <taxon>Tracheophyta</taxon>
        <taxon>Spermatophyta</taxon>
        <taxon>Magnoliopsida</taxon>
        <taxon>eudicotyledons</taxon>
        <taxon>Gunneridae</taxon>
        <taxon>Pentapetalae</taxon>
        <taxon>asterids</taxon>
        <taxon>lamiids</taxon>
        <taxon>Lamiales</taxon>
        <taxon>Lentibulariaceae</taxon>
        <taxon>Genlisea</taxon>
    </lineage>
</organism>
<evidence type="ECO:0000259" key="7">
    <source>
        <dbReference type="Pfam" id="PF10520"/>
    </source>
</evidence>
<gene>
    <name evidence="8" type="ORF">M569_06530</name>
</gene>
<dbReference type="GO" id="GO:0016020">
    <property type="term" value="C:membrane"/>
    <property type="evidence" value="ECO:0007669"/>
    <property type="project" value="UniProtKB-SubCell"/>
</dbReference>
<keyword evidence="3 6" id="KW-0812">Transmembrane</keyword>
<feature type="non-terminal residue" evidence="8">
    <location>
        <position position="226"/>
    </location>
</feature>
<evidence type="ECO:0000256" key="5">
    <source>
        <dbReference type="ARBA" id="ARBA00023136"/>
    </source>
</evidence>
<dbReference type="InterPro" id="IPR019547">
    <property type="entry name" value="Lipid_desat"/>
</dbReference>
<accession>S8CTN0</accession>
<evidence type="ECO:0000256" key="1">
    <source>
        <dbReference type="ARBA" id="ARBA00004141"/>
    </source>
</evidence>
<feature type="domain" description="Lipid desaturase" evidence="7">
    <location>
        <begin position="51"/>
        <end position="219"/>
    </location>
</feature>
<dbReference type="InterPro" id="IPR052864">
    <property type="entry name" value="Chloroplast_FAD_CarF"/>
</dbReference>
<evidence type="ECO:0000256" key="6">
    <source>
        <dbReference type="SAM" id="Phobius"/>
    </source>
</evidence>
<proteinExistence type="inferred from homology"/>
<feature type="transmembrane region" description="Helical" evidence="6">
    <location>
        <begin position="99"/>
        <end position="118"/>
    </location>
</feature>